<keyword evidence="2" id="KW-1185">Reference proteome</keyword>
<sequence length="117" mass="11977">MSLARHQMLGAAQACVGLVLLARPQAALNELTGPDARSARWIARILGARLSVQGSAVALSGSPVVIDVGGAVDAIHAASMLLIAARSPRWRRPTLASAAFAGAGAVASRHAVPEPRR</sequence>
<proteinExistence type="predicted"/>
<gene>
    <name evidence="1" type="ORF">M6D93_12160</name>
</gene>
<reference evidence="1" key="1">
    <citation type="journal article" date="2018" name="Int. J. Syst. Evol. Microbiol.">
        <title>Jatrophihabitans telluris sp. nov., isolated from sediment soil of lava forest wetlands and the emended description of the genus Jatrophihabitans.</title>
        <authorList>
            <person name="Lee K.C."/>
            <person name="Suh M.K."/>
            <person name="Eom M.K."/>
            <person name="Kim K.K."/>
            <person name="Kim J.S."/>
            <person name="Kim D.S."/>
            <person name="Ko S.H."/>
            <person name="Shin Y.K."/>
            <person name="Lee J.S."/>
        </authorList>
    </citation>
    <scope>NUCLEOTIDE SEQUENCE</scope>
    <source>
        <strain evidence="1">N237</strain>
    </source>
</reference>
<reference evidence="1" key="2">
    <citation type="submission" date="2022-05" db="EMBL/GenBank/DDBJ databases">
        <authorList>
            <person name="Kim J.-S."/>
            <person name="Lee K."/>
            <person name="Suh M."/>
            <person name="Eom M."/>
            <person name="Kim J.-S."/>
            <person name="Kim D.-S."/>
            <person name="Ko S.-H."/>
            <person name="Shin Y."/>
            <person name="Lee J.-S."/>
        </authorList>
    </citation>
    <scope>NUCLEOTIDE SEQUENCE</scope>
    <source>
        <strain evidence="1">N237</strain>
    </source>
</reference>
<evidence type="ECO:0000313" key="2">
    <source>
        <dbReference type="Proteomes" id="UP001056336"/>
    </source>
</evidence>
<protein>
    <submittedName>
        <fullName evidence="1">Uncharacterized protein</fullName>
    </submittedName>
</protein>
<evidence type="ECO:0000313" key="1">
    <source>
        <dbReference type="EMBL" id="UQX87059.1"/>
    </source>
</evidence>
<dbReference type="RefSeq" id="WP_249769494.1">
    <property type="nucleotide sequence ID" value="NZ_CP097332.1"/>
</dbReference>
<dbReference type="Proteomes" id="UP001056336">
    <property type="component" value="Chromosome"/>
</dbReference>
<name>A0ABY4QUU0_9ACTN</name>
<accession>A0ABY4QUU0</accession>
<dbReference type="EMBL" id="CP097332">
    <property type="protein sequence ID" value="UQX87059.1"/>
    <property type="molecule type" value="Genomic_DNA"/>
</dbReference>
<organism evidence="1 2">
    <name type="scientific">Jatrophihabitans telluris</name>
    <dbReference type="NCBI Taxonomy" id="2038343"/>
    <lineage>
        <taxon>Bacteria</taxon>
        <taxon>Bacillati</taxon>
        <taxon>Actinomycetota</taxon>
        <taxon>Actinomycetes</taxon>
        <taxon>Jatrophihabitantales</taxon>
        <taxon>Jatrophihabitantaceae</taxon>
        <taxon>Jatrophihabitans</taxon>
    </lineage>
</organism>